<dbReference type="InterPro" id="IPR036770">
    <property type="entry name" value="Ankyrin_rpt-contain_sf"/>
</dbReference>
<evidence type="ECO:0000313" key="4">
    <source>
        <dbReference type="EMBL" id="CAG2221847.1"/>
    </source>
</evidence>
<evidence type="ECO:0000256" key="1">
    <source>
        <dbReference type="ARBA" id="ARBA00022737"/>
    </source>
</evidence>
<sequence length="425" mass="47591">MVSANDEHKYHDRLKADLENGKIHCCLNNAQMKYEEYRIIFRNIIKDLEINLIKNLINMKDDNGINAFIISCLRGYKELVEFFITVGADIDSQIGFYTPLTAACHDGHLPIVEILLETGSNINKTNTHGETPLYTACFEGHHSLVNCLIDKEADINKQNKYSRSSLYASCLMGHETIYGWTPLYEACIHGDKKTVQSLIRARANVNMQTNSGEIPLVAACHQGHGFIIQVLLDEGADINQALFSAVQNDYIRAIKILLYKGGDASYKGVDGKSLISLACEHGSVKAVKILLEKGADFREKDVNGKTLIHVACNTGSVDLVQILIDKGLDLIIHDIDGRYPLFVSLNKGFNYLSPDIDELIPLFDSRDKYVNEWATYYPSDLGSKYKFLTDNHYKVIQLLIENGADANKADKKDRTPLLLAKKIGM</sequence>
<dbReference type="Pfam" id="PF00023">
    <property type="entry name" value="Ank"/>
    <property type="match status" value="1"/>
</dbReference>
<feature type="repeat" description="ANK" evidence="3">
    <location>
        <begin position="270"/>
        <end position="302"/>
    </location>
</feature>
<feature type="repeat" description="ANK" evidence="3">
    <location>
        <begin position="303"/>
        <end position="335"/>
    </location>
</feature>
<dbReference type="PROSITE" id="PS50088">
    <property type="entry name" value="ANK_REPEAT"/>
    <property type="match status" value="6"/>
</dbReference>
<feature type="repeat" description="ANK" evidence="3">
    <location>
        <begin position="211"/>
        <end position="239"/>
    </location>
</feature>
<name>A0A8S3SL09_MYTED</name>
<feature type="repeat" description="ANK" evidence="3">
    <location>
        <begin position="95"/>
        <end position="127"/>
    </location>
</feature>
<dbReference type="PRINTS" id="PR01415">
    <property type="entry name" value="ANKYRIN"/>
</dbReference>
<dbReference type="OrthoDB" id="194358at2759"/>
<dbReference type="Gene3D" id="1.25.40.20">
    <property type="entry name" value="Ankyrin repeat-containing domain"/>
    <property type="match status" value="4"/>
</dbReference>
<proteinExistence type="predicted"/>
<feature type="repeat" description="ANK" evidence="3">
    <location>
        <begin position="178"/>
        <end position="210"/>
    </location>
</feature>
<dbReference type="EMBL" id="CAJPWZ010001702">
    <property type="protein sequence ID" value="CAG2221847.1"/>
    <property type="molecule type" value="Genomic_DNA"/>
</dbReference>
<evidence type="ECO:0000313" key="5">
    <source>
        <dbReference type="Proteomes" id="UP000683360"/>
    </source>
</evidence>
<dbReference type="PROSITE" id="PS50297">
    <property type="entry name" value="ANK_REP_REGION"/>
    <property type="match status" value="6"/>
</dbReference>
<evidence type="ECO:0000256" key="3">
    <source>
        <dbReference type="PROSITE-ProRule" id="PRU00023"/>
    </source>
</evidence>
<dbReference type="Proteomes" id="UP000683360">
    <property type="component" value="Unassembled WGS sequence"/>
</dbReference>
<protein>
    <submittedName>
        <fullName evidence="4">ANKRD50</fullName>
    </submittedName>
</protein>
<gene>
    <name evidence="4" type="ORF">MEDL_35230</name>
</gene>
<reference evidence="4" key="1">
    <citation type="submission" date="2021-03" db="EMBL/GenBank/DDBJ databases">
        <authorList>
            <person name="Bekaert M."/>
        </authorList>
    </citation>
    <scope>NUCLEOTIDE SEQUENCE</scope>
</reference>
<dbReference type="Pfam" id="PF12796">
    <property type="entry name" value="Ank_2"/>
    <property type="match status" value="3"/>
</dbReference>
<organism evidence="4 5">
    <name type="scientific">Mytilus edulis</name>
    <name type="common">Blue mussel</name>
    <dbReference type="NCBI Taxonomy" id="6550"/>
    <lineage>
        <taxon>Eukaryota</taxon>
        <taxon>Metazoa</taxon>
        <taxon>Spiralia</taxon>
        <taxon>Lophotrochozoa</taxon>
        <taxon>Mollusca</taxon>
        <taxon>Bivalvia</taxon>
        <taxon>Autobranchia</taxon>
        <taxon>Pteriomorphia</taxon>
        <taxon>Mytilida</taxon>
        <taxon>Mytiloidea</taxon>
        <taxon>Mytilidae</taxon>
        <taxon>Mytilinae</taxon>
        <taxon>Mytilus</taxon>
    </lineage>
</organism>
<dbReference type="PANTHER" id="PTHR24126">
    <property type="entry name" value="ANKYRIN REPEAT, PH AND SEC7 DOMAIN CONTAINING PROTEIN SECG-RELATED"/>
    <property type="match status" value="1"/>
</dbReference>
<dbReference type="AlphaFoldDB" id="A0A8S3SL09"/>
<dbReference type="SUPFAM" id="SSF48403">
    <property type="entry name" value="Ankyrin repeat"/>
    <property type="match status" value="1"/>
</dbReference>
<dbReference type="InterPro" id="IPR002110">
    <property type="entry name" value="Ankyrin_rpt"/>
</dbReference>
<accession>A0A8S3SL09</accession>
<feature type="repeat" description="ANK" evidence="3">
    <location>
        <begin position="128"/>
        <end position="160"/>
    </location>
</feature>
<dbReference type="PANTHER" id="PTHR24126:SF14">
    <property type="entry name" value="ANK_REP_REGION DOMAIN-CONTAINING PROTEIN"/>
    <property type="match status" value="1"/>
</dbReference>
<keyword evidence="2 3" id="KW-0040">ANK repeat</keyword>
<keyword evidence="1" id="KW-0677">Repeat</keyword>
<keyword evidence="5" id="KW-1185">Reference proteome</keyword>
<comment type="caution">
    <text evidence="4">The sequence shown here is derived from an EMBL/GenBank/DDBJ whole genome shotgun (WGS) entry which is preliminary data.</text>
</comment>
<dbReference type="SMART" id="SM00248">
    <property type="entry name" value="ANK"/>
    <property type="match status" value="8"/>
</dbReference>
<evidence type="ECO:0000256" key="2">
    <source>
        <dbReference type="ARBA" id="ARBA00023043"/>
    </source>
</evidence>